<evidence type="ECO:0000256" key="2">
    <source>
        <dbReference type="RuleBase" id="RU003679"/>
    </source>
</evidence>
<dbReference type="GO" id="GO:0005975">
    <property type="term" value="P:carbohydrate metabolic process"/>
    <property type="evidence" value="ECO:0007669"/>
    <property type="project" value="InterPro"/>
</dbReference>
<evidence type="ECO:0000256" key="3">
    <source>
        <dbReference type="SAM" id="MobiDB-lite"/>
    </source>
</evidence>
<evidence type="ECO:0000313" key="6">
    <source>
        <dbReference type="Proteomes" id="UP000526083"/>
    </source>
</evidence>
<feature type="region of interest" description="Disordered" evidence="3">
    <location>
        <begin position="1"/>
        <end position="23"/>
    </location>
</feature>
<protein>
    <recommendedName>
        <fullName evidence="4">Glycoside hydrolase 35 catalytic domain-containing protein</fullName>
    </recommendedName>
</protein>
<evidence type="ECO:0000313" key="5">
    <source>
        <dbReference type="EMBL" id="MBA8815459.1"/>
    </source>
</evidence>
<accession>A0A7W3PL34</accession>
<dbReference type="Pfam" id="PF01301">
    <property type="entry name" value="Glyco_hydro_35"/>
    <property type="match status" value="1"/>
</dbReference>
<dbReference type="GO" id="GO:0004553">
    <property type="term" value="F:hydrolase activity, hydrolyzing O-glycosyl compounds"/>
    <property type="evidence" value="ECO:0007669"/>
    <property type="project" value="InterPro"/>
</dbReference>
<evidence type="ECO:0000256" key="1">
    <source>
        <dbReference type="ARBA" id="ARBA00009809"/>
    </source>
</evidence>
<comment type="similarity">
    <text evidence="1 2">Belongs to the glycosyl hydrolase 35 family.</text>
</comment>
<reference evidence="5 6" key="1">
    <citation type="submission" date="2020-07" db="EMBL/GenBank/DDBJ databases">
        <title>Sequencing the genomes of 1000 actinobacteria strains.</title>
        <authorList>
            <person name="Klenk H.-P."/>
        </authorList>
    </citation>
    <scope>NUCLEOTIDE SEQUENCE [LARGE SCALE GENOMIC DNA]</scope>
    <source>
        <strain evidence="5 6">DSM 27576</strain>
    </source>
</reference>
<keyword evidence="6" id="KW-1185">Reference proteome</keyword>
<dbReference type="InterPro" id="IPR001944">
    <property type="entry name" value="Glycoside_Hdrlase_35"/>
</dbReference>
<proteinExistence type="inferred from homology"/>
<feature type="domain" description="Glycoside hydrolase 35 catalytic" evidence="4">
    <location>
        <begin position="38"/>
        <end position="380"/>
    </location>
</feature>
<dbReference type="PRINTS" id="PR00742">
    <property type="entry name" value="GLHYDRLASE35"/>
</dbReference>
<dbReference type="Proteomes" id="UP000526083">
    <property type="component" value="Unassembled WGS sequence"/>
</dbReference>
<comment type="caution">
    <text evidence="5">The sequence shown here is derived from an EMBL/GenBank/DDBJ whole genome shotgun (WGS) entry which is preliminary data.</text>
</comment>
<dbReference type="Gene3D" id="3.20.20.80">
    <property type="entry name" value="Glycosidases"/>
    <property type="match status" value="1"/>
</dbReference>
<dbReference type="InterPro" id="IPR017853">
    <property type="entry name" value="GH"/>
</dbReference>
<evidence type="ECO:0000259" key="4">
    <source>
        <dbReference type="Pfam" id="PF01301"/>
    </source>
</evidence>
<sequence length="755" mass="81296">MITRTRVQAWDAPETMPGMADPGADPRIAVTSRCVSRDGRGWIPASGEIHYSRVDRERWRERLLLMRAGGIDVISTYVIWIHHETERGESSFSGNLDIAAFVELCAELDLPVIVRIGPWVHGEVRNGGLPDWVQGANVRHRTNDPDYLAMVREWFAKLGAELSPLCTATGSIIGIQIENELYDQPEHLRTLKQMAIESGMTAPIYTATAWGGADLPGNEFVPLYSGYGDGFWTDAAAPWDATFRQHFFFSDQWDDPGVGADVRDVAHSGVAPDVIATLPRNEAFPPATCELGGGMATTYHRRVVPSGADIAAVTNAKLGSGSMWQGYYMYAGGMNPAANLQESHSTAYPNDLPQFDYDFHAALGSAGDLASSHAPLRQQHAFLAAFGEQLTDMPASFPDQLPADLDDATTPRWAVRAHGGRGFIFINWHQPHIPLPDLPDVEFVVETSAGAVTPGDGEIAIAAGTIARWPFGLEVGGVPIRWATGSVLTLLDENDDDAMLVLMADGRDRDVLIATGGTTSTVHRVDAERGGRIVIEDGDSRAAVLVLGVQDAARAWVFEGATRRLVLSDEPVWIDQEQIVCRSAKLPRVREWLGDGWHDLSLEADAIGAGERGVSATVVAGGRKPRATYGAYNGRASAPGASSIAEGARVFQLGDVGLEQPGLRRVLRVSWAGDIAELAVDGVVVADRFWDGTPWSVDLDSLAGAEGSDVTLRVLALHPGASVRLPARAEDRRRSSSGALLALDSVVLATSTLWS</sequence>
<dbReference type="SUPFAM" id="SSF51445">
    <property type="entry name" value="(Trans)glycosidases"/>
    <property type="match status" value="1"/>
</dbReference>
<dbReference type="RefSeq" id="WP_310734781.1">
    <property type="nucleotide sequence ID" value="NZ_JAAOZB010000002.1"/>
</dbReference>
<dbReference type="PANTHER" id="PTHR23421">
    <property type="entry name" value="BETA-GALACTOSIDASE RELATED"/>
    <property type="match status" value="1"/>
</dbReference>
<gene>
    <name evidence="5" type="ORF">FHX48_000511</name>
</gene>
<organism evidence="5 6">
    <name type="scientific">Microbacterium halimionae</name>
    <dbReference type="NCBI Taxonomy" id="1526413"/>
    <lineage>
        <taxon>Bacteria</taxon>
        <taxon>Bacillati</taxon>
        <taxon>Actinomycetota</taxon>
        <taxon>Actinomycetes</taxon>
        <taxon>Micrococcales</taxon>
        <taxon>Microbacteriaceae</taxon>
        <taxon>Microbacterium</taxon>
    </lineage>
</organism>
<dbReference type="EMBL" id="JACGWY010000001">
    <property type="protein sequence ID" value="MBA8815459.1"/>
    <property type="molecule type" value="Genomic_DNA"/>
</dbReference>
<name>A0A7W3PL34_9MICO</name>
<dbReference type="AlphaFoldDB" id="A0A7W3PL34"/>
<dbReference type="InterPro" id="IPR031330">
    <property type="entry name" value="Gly_Hdrlase_35_cat"/>
</dbReference>